<accession>A0A8J4XAC7</accession>
<feature type="compositionally biased region" description="Basic residues" evidence="1">
    <location>
        <begin position="35"/>
        <end position="44"/>
    </location>
</feature>
<feature type="compositionally biased region" description="Basic residues" evidence="1">
    <location>
        <begin position="1"/>
        <end position="10"/>
    </location>
</feature>
<dbReference type="AlphaFoldDB" id="A0A8J4XAC7"/>
<reference evidence="2" key="1">
    <citation type="submission" date="2020-07" db="EMBL/GenBank/DDBJ databases">
        <title>Clarias magur genome sequencing, assembly and annotation.</title>
        <authorList>
            <person name="Kushwaha B."/>
            <person name="Kumar R."/>
            <person name="Das P."/>
            <person name="Joshi C.G."/>
            <person name="Kumar D."/>
            <person name="Nagpure N.S."/>
            <person name="Pandey M."/>
            <person name="Agarwal S."/>
            <person name="Srivastava S."/>
            <person name="Singh M."/>
            <person name="Sahoo L."/>
            <person name="Jayasankar P."/>
            <person name="Meher P.K."/>
            <person name="Koringa P.G."/>
            <person name="Iquebal M.A."/>
            <person name="Das S.P."/>
            <person name="Bit A."/>
            <person name="Patnaik S."/>
            <person name="Patel N."/>
            <person name="Shah T.M."/>
            <person name="Hinsu A."/>
            <person name="Jena J.K."/>
        </authorList>
    </citation>
    <scope>NUCLEOTIDE SEQUENCE</scope>
    <source>
        <strain evidence="2">CIFAMagur01</strain>
        <tissue evidence="2">Testis</tissue>
    </source>
</reference>
<protein>
    <submittedName>
        <fullName evidence="2">Protein AF-17</fullName>
    </submittedName>
</protein>
<proteinExistence type="predicted"/>
<feature type="region of interest" description="Disordered" evidence="1">
    <location>
        <begin position="1"/>
        <end position="53"/>
    </location>
</feature>
<dbReference type="Proteomes" id="UP000727407">
    <property type="component" value="Unassembled WGS sequence"/>
</dbReference>
<gene>
    <name evidence="2" type="primary">mllt6</name>
    <name evidence="2" type="ORF">DAT39_019671</name>
</gene>
<evidence type="ECO:0000313" key="3">
    <source>
        <dbReference type="Proteomes" id="UP000727407"/>
    </source>
</evidence>
<comment type="caution">
    <text evidence="2">The sequence shown here is derived from an EMBL/GenBank/DDBJ whole genome shotgun (WGS) entry which is preliminary data.</text>
</comment>
<name>A0A8J4XAC7_CLAMG</name>
<sequence>MSSGERKRKFMVGGALKGRVPAEASGASVDDERRNGHRRHKHRTEQRQRHGRE</sequence>
<organism evidence="2 3">
    <name type="scientific">Clarias magur</name>
    <name type="common">Asian catfish</name>
    <name type="synonym">Macropteronotus magur</name>
    <dbReference type="NCBI Taxonomy" id="1594786"/>
    <lineage>
        <taxon>Eukaryota</taxon>
        <taxon>Metazoa</taxon>
        <taxon>Chordata</taxon>
        <taxon>Craniata</taxon>
        <taxon>Vertebrata</taxon>
        <taxon>Euteleostomi</taxon>
        <taxon>Actinopterygii</taxon>
        <taxon>Neopterygii</taxon>
        <taxon>Teleostei</taxon>
        <taxon>Ostariophysi</taxon>
        <taxon>Siluriformes</taxon>
        <taxon>Clariidae</taxon>
        <taxon>Clarias</taxon>
    </lineage>
</organism>
<dbReference type="EMBL" id="QNUK01000665">
    <property type="protein sequence ID" value="KAF5890625.1"/>
    <property type="molecule type" value="Genomic_DNA"/>
</dbReference>
<keyword evidence="3" id="KW-1185">Reference proteome</keyword>
<evidence type="ECO:0000256" key="1">
    <source>
        <dbReference type="SAM" id="MobiDB-lite"/>
    </source>
</evidence>
<evidence type="ECO:0000313" key="2">
    <source>
        <dbReference type="EMBL" id="KAF5890625.1"/>
    </source>
</evidence>